<evidence type="ECO:0000256" key="1">
    <source>
        <dbReference type="ARBA" id="ARBA00001946"/>
    </source>
</evidence>
<dbReference type="CDD" id="cd02883">
    <property type="entry name" value="NUDIX_Hydrolase"/>
    <property type="match status" value="1"/>
</dbReference>
<evidence type="ECO:0000259" key="4">
    <source>
        <dbReference type="PROSITE" id="PS51462"/>
    </source>
</evidence>
<dbReference type="InterPro" id="IPR015797">
    <property type="entry name" value="NUDIX_hydrolase-like_dom_sf"/>
</dbReference>
<dbReference type="InterPro" id="IPR020476">
    <property type="entry name" value="Nudix_hydrolase"/>
</dbReference>
<comment type="cofactor">
    <cofactor evidence="1">
        <name>Mg(2+)</name>
        <dbReference type="ChEBI" id="CHEBI:18420"/>
    </cofactor>
</comment>
<dbReference type="EMBL" id="PCWN01000011">
    <property type="protein sequence ID" value="PIR03600.1"/>
    <property type="molecule type" value="Genomic_DNA"/>
</dbReference>
<dbReference type="SUPFAM" id="SSF55811">
    <property type="entry name" value="Nudix"/>
    <property type="match status" value="1"/>
</dbReference>
<feature type="domain" description="Nudix hydrolase" evidence="4">
    <location>
        <begin position="46"/>
        <end position="182"/>
    </location>
</feature>
<evidence type="ECO:0000313" key="6">
    <source>
        <dbReference type="Proteomes" id="UP000229600"/>
    </source>
</evidence>
<dbReference type="Gene3D" id="3.90.79.10">
    <property type="entry name" value="Nucleoside Triphosphate Pyrophosphohydrolase"/>
    <property type="match status" value="1"/>
</dbReference>
<dbReference type="GO" id="GO:0016787">
    <property type="term" value="F:hydrolase activity"/>
    <property type="evidence" value="ECO:0007669"/>
    <property type="project" value="UniProtKB-KW"/>
</dbReference>
<evidence type="ECO:0000256" key="2">
    <source>
        <dbReference type="ARBA" id="ARBA00022801"/>
    </source>
</evidence>
<dbReference type="PRINTS" id="PR00502">
    <property type="entry name" value="NUDIXFAMILY"/>
</dbReference>
<dbReference type="PROSITE" id="PS51462">
    <property type="entry name" value="NUDIX"/>
    <property type="match status" value="1"/>
</dbReference>
<accession>A0A2H0N3Y3</accession>
<dbReference type="Pfam" id="PF00293">
    <property type="entry name" value="NUDIX"/>
    <property type="match status" value="1"/>
</dbReference>
<comment type="similarity">
    <text evidence="3">Belongs to the Nudix hydrolase family.</text>
</comment>
<evidence type="ECO:0000256" key="3">
    <source>
        <dbReference type="RuleBase" id="RU003476"/>
    </source>
</evidence>
<dbReference type="InterPro" id="IPR000086">
    <property type="entry name" value="NUDIX_hydrolase_dom"/>
</dbReference>
<gene>
    <name evidence="5" type="ORF">COV59_05425</name>
</gene>
<dbReference type="AlphaFoldDB" id="A0A2H0N3Y3"/>
<organism evidence="5 6">
    <name type="scientific">Candidatus Magasanikbacteria bacterium CG11_big_fil_rev_8_21_14_0_20_39_34</name>
    <dbReference type="NCBI Taxonomy" id="1974653"/>
    <lineage>
        <taxon>Bacteria</taxon>
        <taxon>Candidatus Magasanikiibacteriota</taxon>
    </lineage>
</organism>
<dbReference type="InterPro" id="IPR020084">
    <property type="entry name" value="NUDIX_hydrolase_CS"/>
</dbReference>
<comment type="caution">
    <text evidence="5">The sequence shown here is derived from an EMBL/GenBank/DDBJ whole genome shotgun (WGS) entry which is preliminary data.</text>
</comment>
<keyword evidence="2 3" id="KW-0378">Hydrolase</keyword>
<sequence>MAVLGFMQKRIVLQVLPDNEVWEIEIPSHQDRKKLMLEHYLSKKLDSFACTSAVIVKDNALLLGLRHYTPDKWKNISVWTTPGGRCDEGETLEETLRRETQEEVGINDLTIVHFIGETPGAKEGDTVYMFFCSTLQDPVLMEPEKFSEWRWVPMGQYFEEAIWKEMNPPAHNLIVNYLKNLQ</sequence>
<dbReference type="PANTHER" id="PTHR43046">
    <property type="entry name" value="GDP-MANNOSE MANNOSYL HYDROLASE"/>
    <property type="match status" value="1"/>
</dbReference>
<name>A0A2H0N3Y3_9BACT</name>
<reference evidence="5 6" key="1">
    <citation type="submission" date="2017-09" db="EMBL/GenBank/DDBJ databases">
        <title>Depth-based differentiation of microbial function through sediment-hosted aquifers and enrichment of novel symbionts in the deep terrestrial subsurface.</title>
        <authorList>
            <person name="Probst A.J."/>
            <person name="Ladd B."/>
            <person name="Jarett J.K."/>
            <person name="Geller-Mcgrath D.E."/>
            <person name="Sieber C.M."/>
            <person name="Emerson J.B."/>
            <person name="Anantharaman K."/>
            <person name="Thomas B.C."/>
            <person name="Malmstrom R."/>
            <person name="Stieglmeier M."/>
            <person name="Klingl A."/>
            <person name="Woyke T."/>
            <person name="Ryan C.M."/>
            <person name="Banfield J.F."/>
        </authorList>
    </citation>
    <scope>NUCLEOTIDE SEQUENCE [LARGE SCALE GENOMIC DNA]</scope>
    <source>
        <strain evidence="5">CG11_big_fil_rev_8_21_14_0_20_39_34</strain>
    </source>
</reference>
<dbReference type="Proteomes" id="UP000229600">
    <property type="component" value="Unassembled WGS sequence"/>
</dbReference>
<evidence type="ECO:0000313" key="5">
    <source>
        <dbReference type="EMBL" id="PIR03600.1"/>
    </source>
</evidence>
<dbReference type="PROSITE" id="PS00893">
    <property type="entry name" value="NUDIX_BOX"/>
    <property type="match status" value="1"/>
</dbReference>
<dbReference type="PANTHER" id="PTHR43046:SF14">
    <property type="entry name" value="MUTT_NUDIX FAMILY PROTEIN"/>
    <property type="match status" value="1"/>
</dbReference>
<protein>
    <recommendedName>
        <fullName evidence="4">Nudix hydrolase domain-containing protein</fullName>
    </recommendedName>
</protein>
<proteinExistence type="inferred from homology"/>